<feature type="compositionally biased region" description="Polar residues" evidence="1">
    <location>
        <begin position="376"/>
        <end position="389"/>
    </location>
</feature>
<protein>
    <recommendedName>
        <fullName evidence="4">Thymidylate kinase</fullName>
    </recommendedName>
</protein>
<feature type="region of interest" description="Disordered" evidence="1">
    <location>
        <begin position="337"/>
        <end position="407"/>
    </location>
</feature>
<evidence type="ECO:0000313" key="2">
    <source>
        <dbReference type="EMBL" id="RMY78310.1"/>
    </source>
</evidence>
<dbReference type="OrthoDB" id="425602at2759"/>
<sequence>MATHAPMTRVPFAPLDNPRLQHLASTKNRQNGTGNLGFSPYARVLTYPGLISKPSPLSGKNNLTPSKPAVKRSFEPAIFEDNDGENVDPATFSSPAKRNKSGTEESSKSSLATSKSMPPPPVPNRLSTPVKANKSSPRAPLTAPAGRSPSRKIASIGKNRRTSAPFTRIDPPFASRGSSNSLPFSLDAALSGTLSSSKAKPESEKQISTDPPIQEPMPKSWFFEIHEDTPEEEASNLMEHSTLTLDLSSDDESNRKERDERGKENVAPEGYDASTASRPAAEPAIAPRAVKKTAMARQKKVTDEMDDGERSPLSDLETDPFIPEGLSTDACIIVDAAPKREEAAASSASSQKKEDKDDFQPNKDGTKDAILIWEDSPSSDGAATSNVKTQPKEGLEVAVDENTAPTG</sequence>
<evidence type="ECO:0000256" key="1">
    <source>
        <dbReference type="SAM" id="MobiDB-lite"/>
    </source>
</evidence>
<proteinExistence type="predicted"/>
<feature type="compositionally biased region" description="Basic and acidic residues" evidence="1">
    <location>
        <begin position="300"/>
        <end position="312"/>
    </location>
</feature>
<dbReference type="AlphaFoldDB" id="A0A3M7EPE1"/>
<evidence type="ECO:0000313" key="3">
    <source>
        <dbReference type="Proteomes" id="UP000269276"/>
    </source>
</evidence>
<comment type="caution">
    <text evidence="2">The sequence shown here is derived from an EMBL/GenBank/DDBJ whole genome shotgun (WGS) entry which is preliminary data.</text>
</comment>
<evidence type="ECO:0008006" key="4">
    <source>
        <dbReference type="Google" id="ProtNLM"/>
    </source>
</evidence>
<organism evidence="2 3">
    <name type="scientific">Hortaea werneckii</name>
    <name type="common">Black yeast</name>
    <name type="synonym">Cladosporium werneckii</name>
    <dbReference type="NCBI Taxonomy" id="91943"/>
    <lineage>
        <taxon>Eukaryota</taxon>
        <taxon>Fungi</taxon>
        <taxon>Dikarya</taxon>
        <taxon>Ascomycota</taxon>
        <taxon>Pezizomycotina</taxon>
        <taxon>Dothideomycetes</taxon>
        <taxon>Dothideomycetidae</taxon>
        <taxon>Mycosphaerellales</taxon>
        <taxon>Teratosphaeriaceae</taxon>
        <taxon>Hortaea</taxon>
    </lineage>
</organism>
<dbReference type="VEuPathDB" id="FungiDB:BTJ68_10773"/>
<feature type="compositionally biased region" description="Polar residues" evidence="1">
    <location>
        <begin position="238"/>
        <end position="247"/>
    </location>
</feature>
<gene>
    <name evidence="2" type="ORF">D0863_00780</name>
</gene>
<feature type="region of interest" description="Disordered" evidence="1">
    <location>
        <begin position="1"/>
        <end position="324"/>
    </location>
</feature>
<feature type="compositionally biased region" description="Low complexity" evidence="1">
    <location>
        <begin position="276"/>
        <end position="288"/>
    </location>
</feature>
<reference evidence="2 3" key="1">
    <citation type="journal article" date="2018" name="BMC Genomics">
        <title>Genomic evidence for intraspecific hybridization in a clonal and extremely halotolerant yeast.</title>
        <authorList>
            <person name="Gostincar C."/>
            <person name="Stajich J.E."/>
            <person name="Zupancic J."/>
            <person name="Zalar P."/>
            <person name="Gunde-Cimerman N."/>
        </authorList>
    </citation>
    <scope>NUCLEOTIDE SEQUENCE [LARGE SCALE GENOMIC DNA]</scope>
    <source>
        <strain evidence="2 3">EXF-2682</strain>
    </source>
</reference>
<feature type="compositionally biased region" description="Polar residues" evidence="1">
    <location>
        <begin position="23"/>
        <end position="33"/>
    </location>
</feature>
<dbReference type="EMBL" id="QWIP01000013">
    <property type="protein sequence ID" value="RMY78310.1"/>
    <property type="molecule type" value="Genomic_DNA"/>
</dbReference>
<feature type="compositionally biased region" description="Basic and acidic residues" evidence="1">
    <location>
        <begin position="351"/>
        <end position="367"/>
    </location>
</feature>
<accession>A0A3M7EPE1</accession>
<dbReference type="Proteomes" id="UP000269276">
    <property type="component" value="Unassembled WGS sequence"/>
</dbReference>
<feature type="compositionally biased region" description="Basic and acidic residues" evidence="1">
    <location>
        <begin position="252"/>
        <end position="266"/>
    </location>
</feature>
<name>A0A3M7EPE1_HORWE</name>